<organism evidence="1">
    <name type="scientific">marine sediment metagenome</name>
    <dbReference type="NCBI Taxonomy" id="412755"/>
    <lineage>
        <taxon>unclassified sequences</taxon>
        <taxon>metagenomes</taxon>
        <taxon>ecological metagenomes</taxon>
    </lineage>
</organism>
<gene>
    <name evidence="1" type="ORF">S12H4_44341</name>
</gene>
<reference evidence="1" key="1">
    <citation type="journal article" date="2014" name="Front. Microbiol.">
        <title>High frequency of phylogenetically diverse reductive dehalogenase-homologous genes in deep subseafloor sedimentary metagenomes.</title>
        <authorList>
            <person name="Kawai M."/>
            <person name="Futagami T."/>
            <person name="Toyoda A."/>
            <person name="Takaki Y."/>
            <person name="Nishi S."/>
            <person name="Hori S."/>
            <person name="Arai W."/>
            <person name="Tsubouchi T."/>
            <person name="Morono Y."/>
            <person name="Uchiyama I."/>
            <person name="Ito T."/>
            <person name="Fujiyama A."/>
            <person name="Inagaki F."/>
            <person name="Takami H."/>
        </authorList>
    </citation>
    <scope>NUCLEOTIDE SEQUENCE</scope>
    <source>
        <strain evidence="1">Expedition CK06-06</strain>
    </source>
</reference>
<proteinExistence type="predicted"/>
<dbReference type="AlphaFoldDB" id="X1VVM9"/>
<feature type="non-terminal residue" evidence="1">
    <location>
        <position position="73"/>
    </location>
</feature>
<comment type="caution">
    <text evidence="1">The sequence shown here is derived from an EMBL/GenBank/DDBJ whole genome shotgun (WGS) entry which is preliminary data.</text>
</comment>
<accession>X1VVM9</accession>
<sequence length="73" mass="8427">MNIASVSPSLYHYPHEEAPNSFAQRIEVEKYTPLVANVPFEYDINRPTEKFSSSPLGCQNYTICKGWRDSWDT</sequence>
<protein>
    <submittedName>
        <fullName evidence="1">Uncharacterized protein</fullName>
    </submittedName>
</protein>
<evidence type="ECO:0000313" key="1">
    <source>
        <dbReference type="EMBL" id="GAJ14750.1"/>
    </source>
</evidence>
<name>X1VVM9_9ZZZZ</name>
<dbReference type="EMBL" id="BARW01027312">
    <property type="protein sequence ID" value="GAJ14750.1"/>
    <property type="molecule type" value="Genomic_DNA"/>
</dbReference>